<organism evidence="2">
    <name type="scientific">Grapevine-associated RNA virus 1</name>
    <dbReference type="NCBI Taxonomy" id="2814384"/>
    <lineage>
        <taxon>Viruses</taxon>
        <taxon>Riboviria</taxon>
    </lineage>
</organism>
<reference evidence="2" key="1">
    <citation type="submission" date="2021-02" db="EMBL/GenBank/DDBJ databases">
        <title>The hidden world within plants: metatranscriptomics unveil the complexity of wood microbiomes in grapevine.</title>
        <authorList>
            <person name="Nerva L."/>
            <person name="Garcia J.F."/>
            <person name="Favaretto F."/>
            <person name="Giudice G."/>
            <person name="Moffa L."/>
            <person name="Dario C."/>
            <person name="Riccardo V."/>
            <person name="Gambino G."/>
            <person name="Chitarra W."/>
        </authorList>
    </citation>
    <scope>NUCLEOTIDE SEQUENCE</scope>
</reference>
<sequence>MWITSSGNMYPLICDAMDQLVEGYHPSAAINGVYSFQDDAETMLVYLELENIQQLFINHIPDSNLMWRHQTFHFKPQNLEIFRMWKSRSPFFLIRFEWPEEHKQKLHETFSIEVIMPRINQLETNFTKNNMYNLTGDMRQVVITTQPQYSVNPTYRGRQSYFISNFRYLLLRLQEEYYNAVVDIELTNNFNVKPLATIRLDFRRELEDIIIYAQTHKSFPKYATLRYPPELLVVSNIYESGTEAYMTPLNEDEFESNVIIPNAGVVAAGVLGGLGQGIGTYYEMKQRKQMQDDMLAWKAREQQAGFGQQTLMQQSMFHQQRDLQGKAFVQDKYMQSRNFDHQDVFQRANFSQQNAYQDKQNQFTKELVEMNTDSDIRRARNAQQLAGYRTDATVSGLSMGSGRGGLGHPDAPVGASLPPRSASTQTNSPRVYTTTPSGFYTGPLSAQ</sequence>
<dbReference type="EMBL" id="MW648522">
    <property type="protein sequence ID" value="QXN75431.1"/>
    <property type="molecule type" value="Genomic_RNA"/>
</dbReference>
<evidence type="ECO:0000313" key="2">
    <source>
        <dbReference type="EMBL" id="QXN75431.1"/>
    </source>
</evidence>
<feature type="compositionally biased region" description="Polar residues" evidence="1">
    <location>
        <begin position="421"/>
        <end position="447"/>
    </location>
</feature>
<evidence type="ECO:0000256" key="1">
    <source>
        <dbReference type="SAM" id="MobiDB-lite"/>
    </source>
</evidence>
<name>A0A8F5RC12_9VIRU</name>
<feature type="region of interest" description="Disordered" evidence="1">
    <location>
        <begin position="394"/>
        <end position="447"/>
    </location>
</feature>
<protein>
    <submittedName>
        <fullName evidence="2">Uncharacterized protein</fullName>
    </submittedName>
</protein>
<proteinExistence type="predicted"/>
<accession>A0A8F5RC12</accession>